<comment type="caution">
    <text evidence="2">The sequence shown here is derived from an EMBL/GenBank/DDBJ whole genome shotgun (WGS) entry which is preliminary data.</text>
</comment>
<feature type="chain" id="PRO_5013351281" evidence="1">
    <location>
        <begin position="20"/>
        <end position="350"/>
    </location>
</feature>
<dbReference type="PROSITE" id="PS51257">
    <property type="entry name" value="PROKAR_LIPOPROTEIN"/>
    <property type="match status" value="1"/>
</dbReference>
<evidence type="ECO:0000256" key="1">
    <source>
        <dbReference type="SAM" id="SignalP"/>
    </source>
</evidence>
<keyword evidence="3" id="KW-1185">Reference proteome</keyword>
<name>A0A259TVN9_9BACT</name>
<dbReference type="EMBL" id="MQWB01000001">
    <property type="protein sequence ID" value="OZC01803.1"/>
    <property type="molecule type" value="Genomic_DNA"/>
</dbReference>
<reference evidence="2 3" key="1">
    <citation type="submission" date="2016-11" db="EMBL/GenBank/DDBJ databases">
        <title>Study of marine rhodopsin-containing bacteria.</title>
        <authorList>
            <person name="Yoshizawa S."/>
            <person name="Kumagai Y."/>
            <person name="Kogure K."/>
        </authorList>
    </citation>
    <scope>NUCLEOTIDE SEQUENCE [LARGE SCALE GENOMIC DNA]</scope>
    <source>
        <strain evidence="2 3">SG-29</strain>
    </source>
</reference>
<dbReference type="Proteomes" id="UP000216446">
    <property type="component" value="Unassembled WGS sequence"/>
</dbReference>
<sequence length="350" mass="37213">MRFFPTALFLGALTLSACAETTDAPPADDAAVAAGETPVETVADSGPASLARTPWEMHAGEGALALASSASTPVPDLFTLASIPAEGDGGWEAAPNPEVIGFGNDRASQLSGCNNEVDYTYFQTYVDIPSSMQMSAFAIEFEGMDDASRITIFNSDYPDGHIVEGSYVRRGAEGTANLVDYVKSGERNRVVVTQVDNCRIGNQLDVARVVLDGQVIETGNDGTITVDGTEIRTGDVQVTLQWNKAVDLDLYVSDPAGDEVSYQNTSVASGGELDVDARRSCADTPETVENIIWAGTPPTGEYSVKVNYYNACDEGPVEYTATLRRGGTVVEVWEETVAFGQSNTHTFSVN</sequence>
<organism evidence="2 3">
    <name type="scientific">Rubricoccus marinus</name>
    <dbReference type="NCBI Taxonomy" id="716817"/>
    <lineage>
        <taxon>Bacteria</taxon>
        <taxon>Pseudomonadati</taxon>
        <taxon>Rhodothermota</taxon>
        <taxon>Rhodothermia</taxon>
        <taxon>Rhodothermales</taxon>
        <taxon>Rubricoccaceae</taxon>
        <taxon>Rubricoccus</taxon>
    </lineage>
</organism>
<accession>A0A259TVN9</accession>
<dbReference type="AlphaFoldDB" id="A0A259TVN9"/>
<dbReference type="Gene3D" id="2.60.120.380">
    <property type="match status" value="1"/>
</dbReference>
<proteinExistence type="predicted"/>
<gene>
    <name evidence="2" type="ORF">BSZ36_01650</name>
</gene>
<dbReference type="InParanoid" id="A0A259TVN9"/>
<protein>
    <submittedName>
        <fullName evidence="2">Uncharacterized protein</fullName>
    </submittedName>
</protein>
<dbReference type="OrthoDB" id="1367892at2"/>
<feature type="signal peptide" evidence="1">
    <location>
        <begin position="1"/>
        <end position="19"/>
    </location>
</feature>
<evidence type="ECO:0000313" key="3">
    <source>
        <dbReference type="Proteomes" id="UP000216446"/>
    </source>
</evidence>
<evidence type="ECO:0000313" key="2">
    <source>
        <dbReference type="EMBL" id="OZC01803.1"/>
    </source>
</evidence>
<keyword evidence="1" id="KW-0732">Signal</keyword>
<dbReference type="RefSeq" id="WP_094545423.1">
    <property type="nucleotide sequence ID" value="NZ_MQWB01000001.1"/>
</dbReference>